<protein>
    <submittedName>
        <fullName evidence="2">Phragmoplast-associated kinesin-related protein</fullName>
    </submittedName>
</protein>
<feature type="compositionally biased region" description="Polar residues" evidence="1">
    <location>
        <begin position="65"/>
        <end position="75"/>
    </location>
</feature>
<evidence type="ECO:0000313" key="2">
    <source>
        <dbReference type="EMBL" id="GER46888.1"/>
    </source>
</evidence>
<evidence type="ECO:0000313" key="3">
    <source>
        <dbReference type="Proteomes" id="UP000325081"/>
    </source>
</evidence>
<reference evidence="3" key="1">
    <citation type="journal article" date="2019" name="Curr. Biol.">
        <title>Genome Sequence of Striga asiatica Provides Insight into the Evolution of Plant Parasitism.</title>
        <authorList>
            <person name="Yoshida S."/>
            <person name="Kim S."/>
            <person name="Wafula E.K."/>
            <person name="Tanskanen J."/>
            <person name="Kim Y.M."/>
            <person name="Honaas L."/>
            <person name="Yang Z."/>
            <person name="Spallek T."/>
            <person name="Conn C.E."/>
            <person name="Ichihashi Y."/>
            <person name="Cheong K."/>
            <person name="Cui S."/>
            <person name="Der J.P."/>
            <person name="Gundlach H."/>
            <person name="Jiao Y."/>
            <person name="Hori C."/>
            <person name="Ishida J.K."/>
            <person name="Kasahara H."/>
            <person name="Kiba T."/>
            <person name="Kim M.S."/>
            <person name="Koo N."/>
            <person name="Laohavisit A."/>
            <person name="Lee Y.H."/>
            <person name="Lumba S."/>
            <person name="McCourt P."/>
            <person name="Mortimer J.C."/>
            <person name="Mutuku J.M."/>
            <person name="Nomura T."/>
            <person name="Sasaki-Sekimoto Y."/>
            <person name="Seto Y."/>
            <person name="Wang Y."/>
            <person name="Wakatake T."/>
            <person name="Sakakibara H."/>
            <person name="Demura T."/>
            <person name="Yamaguchi S."/>
            <person name="Yoneyama K."/>
            <person name="Manabe R.I."/>
            <person name="Nelson D.C."/>
            <person name="Schulman A.H."/>
            <person name="Timko M.P."/>
            <person name="dePamphilis C.W."/>
            <person name="Choi D."/>
            <person name="Shirasu K."/>
        </authorList>
    </citation>
    <scope>NUCLEOTIDE SEQUENCE [LARGE SCALE GENOMIC DNA]</scope>
    <source>
        <strain evidence="3">cv. UVA1</strain>
    </source>
</reference>
<accession>A0A5A7QPQ8</accession>
<dbReference type="Proteomes" id="UP000325081">
    <property type="component" value="Unassembled WGS sequence"/>
</dbReference>
<feature type="compositionally biased region" description="Low complexity" evidence="1">
    <location>
        <begin position="1"/>
        <end position="15"/>
    </location>
</feature>
<evidence type="ECO:0000256" key="1">
    <source>
        <dbReference type="SAM" id="MobiDB-lite"/>
    </source>
</evidence>
<feature type="compositionally biased region" description="Low complexity" evidence="1">
    <location>
        <begin position="34"/>
        <end position="44"/>
    </location>
</feature>
<dbReference type="AlphaFoldDB" id="A0A5A7QPQ8"/>
<feature type="compositionally biased region" description="Basic and acidic residues" evidence="1">
    <location>
        <begin position="48"/>
        <end position="64"/>
    </location>
</feature>
<dbReference type="EMBL" id="BKCP01007693">
    <property type="protein sequence ID" value="GER46888.1"/>
    <property type="molecule type" value="Genomic_DNA"/>
</dbReference>
<comment type="caution">
    <text evidence="2">The sequence shown here is derived from an EMBL/GenBank/DDBJ whole genome shotgun (WGS) entry which is preliminary data.</text>
</comment>
<feature type="region of interest" description="Disordered" evidence="1">
    <location>
        <begin position="1"/>
        <end position="82"/>
    </location>
</feature>
<sequence>MSSSKSNHSTPSTKPNTAAHQSRTSQSKHRLQFTGVTTAAAGAVPSEHPVEVVGRIRDHPEQKNKPNANPTSALQINGDGKSLRGKQRLGIEISVSMVSRILKRMISRFFLS</sequence>
<proteinExistence type="predicted"/>
<feature type="compositionally biased region" description="Polar residues" evidence="1">
    <location>
        <begin position="16"/>
        <end position="25"/>
    </location>
</feature>
<organism evidence="2 3">
    <name type="scientific">Striga asiatica</name>
    <name type="common">Asiatic witchweed</name>
    <name type="synonym">Buchnera asiatica</name>
    <dbReference type="NCBI Taxonomy" id="4170"/>
    <lineage>
        <taxon>Eukaryota</taxon>
        <taxon>Viridiplantae</taxon>
        <taxon>Streptophyta</taxon>
        <taxon>Embryophyta</taxon>
        <taxon>Tracheophyta</taxon>
        <taxon>Spermatophyta</taxon>
        <taxon>Magnoliopsida</taxon>
        <taxon>eudicotyledons</taxon>
        <taxon>Gunneridae</taxon>
        <taxon>Pentapetalae</taxon>
        <taxon>asterids</taxon>
        <taxon>lamiids</taxon>
        <taxon>Lamiales</taxon>
        <taxon>Orobanchaceae</taxon>
        <taxon>Buchnereae</taxon>
        <taxon>Striga</taxon>
    </lineage>
</organism>
<name>A0A5A7QPQ8_STRAF</name>
<gene>
    <name evidence="2" type="ORF">STAS_23959</name>
</gene>
<keyword evidence="3" id="KW-1185">Reference proteome</keyword>